<organism evidence="1 2">
    <name type="scientific">Celeribacter halophilus</name>
    <dbReference type="NCBI Taxonomy" id="576117"/>
    <lineage>
        <taxon>Bacteria</taxon>
        <taxon>Pseudomonadati</taxon>
        <taxon>Pseudomonadota</taxon>
        <taxon>Alphaproteobacteria</taxon>
        <taxon>Rhodobacterales</taxon>
        <taxon>Roseobacteraceae</taxon>
        <taxon>Celeribacter</taxon>
    </lineage>
</organism>
<accession>A0AAW7XPX4</accession>
<dbReference type="Proteomes" id="UP001169823">
    <property type="component" value="Unassembled WGS sequence"/>
</dbReference>
<dbReference type="RefSeq" id="WP_303494458.1">
    <property type="nucleotide sequence ID" value="NZ_JAUOPJ010000003.1"/>
</dbReference>
<evidence type="ECO:0000313" key="1">
    <source>
        <dbReference type="EMBL" id="MDO6456298.1"/>
    </source>
</evidence>
<dbReference type="EMBL" id="JAUOPJ010000003">
    <property type="protein sequence ID" value="MDO6456298.1"/>
    <property type="molecule type" value="Genomic_DNA"/>
</dbReference>
<name>A0AAW7XPX4_9RHOB</name>
<protein>
    <submittedName>
        <fullName evidence="1">Uncharacterized protein</fullName>
    </submittedName>
</protein>
<sequence>MADELRELSAQVHAARLELRSFAAGHYEIQTLKAEDEYELSADAGSRNGNV</sequence>
<dbReference type="AlphaFoldDB" id="A0AAW7XPX4"/>
<reference evidence="1" key="1">
    <citation type="submission" date="2023-07" db="EMBL/GenBank/DDBJ databases">
        <title>Genome content predicts the carbon catabolic preferences of heterotrophic bacteria.</title>
        <authorList>
            <person name="Gralka M."/>
        </authorList>
    </citation>
    <scope>NUCLEOTIDE SEQUENCE</scope>
    <source>
        <strain evidence="1">I2M02</strain>
    </source>
</reference>
<proteinExistence type="predicted"/>
<evidence type="ECO:0000313" key="2">
    <source>
        <dbReference type="Proteomes" id="UP001169823"/>
    </source>
</evidence>
<comment type="caution">
    <text evidence="1">The sequence shown here is derived from an EMBL/GenBank/DDBJ whole genome shotgun (WGS) entry which is preliminary data.</text>
</comment>
<gene>
    <name evidence="1" type="ORF">Q4494_04345</name>
</gene>